<dbReference type="InterPro" id="IPR045584">
    <property type="entry name" value="Pilin-like"/>
</dbReference>
<proteinExistence type="inferred from homology"/>
<dbReference type="NCBIfam" id="TIGR01711">
    <property type="entry name" value="gspJ"/>
    <property type="match status" value="1"/>
</dbReference>
<evidence type="ECO:0000256" key="6">
    <source>
        <dbReference type="ARBA" id="ARBA00022519"/>
    </source>
</evidence>
<keyword evidence="8 10" id="KW-1133">Transmembrane helix</keyword>
<dbReference type="EMBL" id="JAUCBP010000013">
    <property type="protein sequence ID" value="MDM7862076.1"/>
    <property type="molecule type" value="Genomic_DNA"/>
</dbReference>
<dbReference type="PROSITE" id="PS00409">
    <property type="entry name" value="PROKAR_NTER_METHYL"/>
    <property type="match status" value="1"/>
</dbReference>
<dbReference type="PANTHER" id="PTHR39583:SF2">
    <property type="entry name" value="TYPE II SECRETION SYSTEM PROTEIN J"/>
    <property type="match status" value="1"/>
</dbReference>
<evidence type="ECO:0000313" key="11">
    <source>
        <dbReference type="EMBL" id="MDM7862076.1"/>
    </source>
</evidence>
<dbReference type="InterPro" id="IPR012902">
    <property type="entry name" value="N_methyl_site"/>
</dbReference>
<protein>
    <recommendedName>
        <fullName evidence="3">Type II secretion system protein J</fullName>
    </recommendedName>
</protein>
<dbReference type="Gene3D" id="3.10.610.10">
    <property type="entry name" value="GSPII I/J protein-like"/>
    <property type="match status" value="1"/>
</dbReference>
<feature type="transmembrane region" description="Helical" evidence="10">
    <location>
        <begin position="12"/>
        <end position="33"/>
    </location>
</feature>
<comment type="caution">
    <text evidence="11">The sequence shown here is derived from an EMBL/GenBank/DDBJ whole genome shotgun (WGS) entry which is preliminary data.</text>
</comment>
<comment type="subcellular location">
    <subcellularLocation>
        <location evidence="1">Cell inner membrane</location>
        <topology evidence="1">Single-pass membrane protein</topology>
    </subcellularLocation>
</comment>
<dbReference type="PANTHER" id="PTHR39583">
    <property type="entry name" value="TYPE II SECRETION SYSTEM PROTEIN J-RELATED"/>
    <property type="match status" value="1"/>
</dbReference>
<organism evidence="11 12">
    <name type="scientific">Alteromonas arenosi</name>
    <dbReference type="NCBI Taxonomy" id="3055817"/>
    <lineage>
        <taxon>Bacteria</taxon>
        <taxon>Pseudomonadati</taxon>
        <taxon>Pseudomonadota</taxon>
        <taxon>Gammaproteobacteria</taxon>
        <taxon>Alteromonadales</taxon>
        <taxon>Alteromonadaceae</taxon>
        <taxon>Alteromonas/Salinimonas group</taxon>
        <taxon>Alteromonas</taxon>
    </lineage>
</organism>
<dbReference type="Pfam" id="PF11612">
    <property type="entry name" value="T2SSJ"/>
    <property type="match status" value="1"/>
</dbReference>
<evidence type="ECO:0000256" key="5">
    <source>
        <dbReference type="ARBA" id="ARBA00022481"/>
    </source>
</evidence>
<dbReference type="RefSeq" id="WP_289366827.1">
    <property type="nucleotide sequence ID" value="NZ_JAUCBP010000013.1"/>
</dbReference>
<keyword evidence="6" id="KW-0997">Cell inner membrane</keyword>
<keyword evidence="7 10" id="KW-0812">Transmembrane</keyword>
<evidence type="ECO:0000313" key="12">
    <source>
        <dbReference type="Proteomes" id="UP001234343"/>
    </source>
</evidence>
<evidence type="ECO:0000256" key="3">
    <source>
        <dbReference type="ARBA" id="ARBA00021539"/>
    </source>
</evidence>
<reference evidence="11 12" key="1">
    <citation type="submission" date="2023-06" db="EMBL/GenBank/DDBJ databases">
        <title>Alteromonas sp. ASW11-36 isolated from intertidal sand.</title>
        <authorList>
            <person name="Li Y."/>
        </authorList>
    </citation>
    <scope>NUCLEOTIDE SEQUENCE [LARGE SCALE GENOMIC DNA]</scope>
    <source>
        <strain evidence="11 12">ASW11-36</strain>
    </source>
</reference>
<keyword evidence="12" id="KW-1185">Reference proteome</keyword>
<evidence type="ECO:0000256" key="10">
    <source>
        <dbReference type="SAM" id="Phobius"/>
    </source>
</evidence>
<gene>
    <name evidence="11" type="primary">gspJ</name>
    <name evidence="11" type="ORF">QTP81_15840</name>
</gene>
<dbReference type="InterPro" id="IPR010055">
    <property type="entry name" value="T2SS_protein-GspJ"/>
</dbReference>
<evidence type="ECO:0000256" key="4">
    <source>
        <dbReference type="ARBA" id="ARBA00022475"/>
    </source>
</evidence>
<dbReference type="Gene3D" id="2.10.70.20">
    <property type="entry name" value="gspk-gspi-gspj complex like domains"/>
    <property type="match status" value="1"/>
</dbReference>
<keyword evidence="4" id="KW-1003">Cell membrane</keyword>
<dbReference type="SUPFAM" id="SSF54523">
    <property type="entry name" value="Pili subunits"/>
    <property type="match status" value="1"/>
</dbReference>
<dbReference type="Pfam" id="PF07963">
    <property type="entry name" value="N_methyl"/>
    <property type="match status" value="1"/>
</dbReference>
<evidence type="ECO:0000256" key="1">
    <source>
        <dbReference type="ARBA" id="ARBA00004377"/>
    </source>
</evidence>
<evidence type="ECO:0000256" key="7">
    <source>
        <dbReference type="ARBA" id="ARBA00022692"/>
    </source>
</evidence>
<accession>A0ABT7T0U7</accession>
<evidence type="ECO:0000256" key="2">
    <source>
        <dbReference type="ARBA" id="ARBA00011084"/>
    </source>
</evidence>
<sequence>MNNWHRTRGFTLLEILIAIAIFAMIGVASSALLSRMIDANDVSDERFAELEKLQRALLIIERDLLQAVPRPARVEGDLQESVMIGGVGADSDADGIAFVRTGWHNPQLMLPRSNLQLVAYRLQDNRLERVYGNFVDNVIGYEPKVRVLLEGVEDFQVEFFVKREGAPESERDWNENYNGSVLPRAVALIITTQAFGEIRREFVTSSLAQVDEN</sequence>
<keyword evidence="5" id="KW-0488">Methylation</keyword>
<comment type="similarity">
    <text evidence="2">Belongs to the GSP J family.</text>
</comment>
<dbReference type="NCBIfam" id="TIGR02532">
    <property type="entry name" value="IV_pilin_GFxxxE"/>
    <property type="match status" value="1"/>
</dbReference>
<evidence type="ECO:0000256" key="9">
    <source>
        <dbReference type="ARBA" id="ARBA00023136"/>
    </source>
</evidence>
<keyword evidence="9 10" id="KW-0472">Membrane</keyword>
<evidence type="ECO:0000256" key="8">
    <source>
        <dbReference type="ARBA" id="ARBA00022989"/>
    </source>
</evidence>
<dbReference type="InterPro" id="IPR051621">
    <property type="entry name" value="T2SS_protein_J"/>
</dbReference>
<name>A0ABT7T0U7_9ALTE</name>
<dbReference type="Proteomes" id="UP001234343">
    <property type="component" value="Unassembled WGS sequence"/>
</dbReference>